<evidence type="ECO:0000256" key="2">
    <source>
        <dbReference type="SAM" id="MobiDB-lite"/>
    </source>
</evidence>
<proteinExistence type="predicted"/>
<organism evidence="3 4">
    <name type="scientific">Stylosanthes scabra</name>
    <dbReference type="NCBI Taxonomy" id="79078"/>
    <lineage>
        <taxon>Eukaryota</taxon>
        <taxon>Viridiplantae</taxon>
        <taxon>Streptophyta</taxon>
        <taxon>Embryophyta</taxon>
        <taxon>Tracheophyta</taxon>
        <taxon>Spermatophyta</taxon>
        <taxon>Magnoliopsida</taxon>
        <taxon>eudicotyledons</taxon>
        <taxon>Gunneridae</taxon>
        <taxon>Pentapetalae</taxon>
        <taxon>rosids</taxon>
        <taxon>fabids</taxon>
        <taxon>Fabales</taxon>
        <taxon>Fabaceae</taxon>
        <taxon>Papilionoideae</taxon>
        <taxon>50 kb inversion clade</taxon>
        <taxon>dalbergioids sensu lato</taxon>
        <taxon>Dalbergieae</taxon>
        <taxon>Pterocarpus clade</taxon>
        <taxon>Stylosanthes</taxon>
    </lineage>
</organism>
<dbReference type="Proteomes" id="UP001341840">
    <property type="component" value="Unassembled WGS sequence"/>
</dbReference>
<name>A0ABU6RSF3_9FABA</name>
<keyword evidence="1" id="KW-0175">Coiled coil</keyword>
<reference evidence="3 4" key="1">
    <citation type="journal article" date="2023" name="Plants (Basel)">
        <title>Bridging the Gap: Combining Genomics and Transcriptomics Approaches to Understand Stylosanthes scabra, an Orphan Legume from the Brazilian Caatinga.</title>
        <authorList>
            <person name="Ferreira-Neto J.R.C."/>
            <person name="da Silva M.D."/>
            <person name="Binneck E."/>
            <person name="de Melo N.F."/>
            <person name="da Silva R.H."/>
            <person name="de Melo A.L.T.M."/>
            <person name="Pandolfi V."/>
            <person name="Bustamante F.O."/>
            <person name="Brasileiro-Vidal A.C."/>
            <person name="Benko-Iseppon A.M."/>
        </authorList>
    </citation>
    <scope>NUCLEOTIDE SEQUENCE [LARGE SCALE GENOMIC DNA]</scope>
    <source>
        <tissue evidence="3">Leaves</tissue>
    </source>
</reference>
<evidence type="ECO:0000313" key="3">
    <source>
        <dbReference type="EMBL" id="MED6127063.1"/>
    </source>
</evidence>
<sequence>KTSKNAHASLISHHISAAAESKDPSKRLPFTGVIYRLLFAESIMMNRFAEGQRQMPPQPPQQSFPQDYNWQELTQQFQGMRVEQNNQFKDFFDRQNSFFEDMRTQTKAYKQGFEDLKVQQHKYVDEIKASQEITHQAVLELKKNQHKHQKELATHRKEYKEQSKEMKAAMEKQRAQFKAANQYWHKVNSKNEQKIDYLCSGVQQINPYLKGRLPEDIPEWMQGNVQAGRGRFSDGISHIPRNCWPGATSAGAASASKNVEDKGKGKAKEEGGDDRGKKKAWEARDKDLNE</sequence>
<accession>A0ABU6RSF3</accession>
<comment type="caution">
    <text evidence="3">The sequence shown here is derived from an EMBL/GenBank/DDBJ whole genome shotgun (WGS) entry which is preliminary data.</text>
</comment>
<feature type="compositionally biased region" description="Low complexity" evidence="2">
    <location>
        <begin position="246"/>
        <end position="256"/>
    </location>
</feature>
<feature type="coiled-coil region" evidence="1">
    <location>
        <begin position="138"/>
        <end position="180"/>
    </location>
</feature>
<dbReference type="EMBL" id="JASCZI010031582">
    <property type="protein sequence ID" value="MED6127063.1"/>
    <property type="molecule type" value="Genomic_DNA"/>
</dbReference>
<feature type="compositionally biased region" description="Basic and acidic residues" evidence="2">
    <location>
        <begin position="258"/>
        <end position="290"/>
    </location>
</feature>
<evidence type="ECO:0000256" key="1">
    <source>
        <dbReference type="SAM" id="Coils"/>
    </source>
</evidence>
<feature type="region of interest" description="Disordered" evidence="2">
    <location>
        <begin position="243"/>
        <end position="290"/>
    </location>
</feature>
<protein>
    <recommendedName>
        <fullName evidence="5">F-BAR domain-containing protein</fullName>
    </recommendedName>
</protein>
<gene>
    <name evidence="3" type="ORF">PIB30_084521</name>
</gene>
<evidence type="ECO:0000313" key="4">
    <source>
        <dbReference type="Proteomes" id="UP001341840"/>
    </source>
</evidence>
<feature type="non-terminal residue" evidence="3">
    <location>
        <position position="1"/>
    </location>
</feature>
<evidence type="ECO:0008006" key="5">
    <source>
        <dbReference type="Google" id="ProtNLM"/>
    </source>
</evidence>
<keyword evidence="4" id="KW-1185">Reference proteome</keyword>